<sequence length="102" mass="11754">MVSNDEIRKKLSDKKEGKKQIKKNLAEDRTPSSEEIKMKFKQKKEVPSENRGYLFCKTCNGYYELQQGESASNFESCQCGGKLKHIDTLDSLNLSYKPNKNK</sequence>
<evidence type="ECO:0000313" key="3">
    <source>
        <dbReference type="Proteomes" id="UP000825933"/>
    </source>
</evidence>
<protein>
    <submittedName>
        <fullName evidence="2">Protease htpX</fullName>
    </submittedName>
</protein>
<name>A0A8T5V1V8_9EURY</name>
<keyword evidence="2" id="KW-0645">Protease</keyword>
<dbReference type="Proteomes" id="UP000825933">
    <property type="component" value="Unassembled WGS sequence"/>
</dbReference>
<evidence type="ECO:0000313" key="2">
    <source>
        <dbReference type="EMBL" id="MBZ2165841.1"/>
    </source>
</evidence>
<accession>A0A8T5V1V8</accession>
<dbReference type="EMBL" id="JAIOUQ010000007">
    <property type="protein sequence ID" value="MBZ2165841.1"/>
    <property type="molecule type" value="Genomic_DNA"/>
</dbReference>
<dbReference type="RefSeq" id="WP_223791422.1">
    <property type="nucleotide sequence ID" value="NZ_JAIOUQ010000007.1"/>
</dbReference>
<dbReference type="AlphaFoldDB" id="A0A8T5V1V8"/>
<proteinExistence type="predicted"/>
<reference evidence="3" key="1">
    <citation type="journal article" date="2022" name="Microbiol. Resour. Announc.">
        <title>Draft Genome Sequence of a Methanogenic Archaeon from West Spitsbergen Permafrost.</title>
        <authorList>
            <person name="Trubitsyn V."/>
            <person name="Rivkina E."/>
            <person name="Shcherbakova V."/>
        </authorList>
    </citation>
    <scope>NUCLEOTIDE SEQUENCE [LARGE SCALE GENOMIC DNA]</scope>
    <source>
        <strain evidence="3">VT</strain>
    </source>
</reference>
<gene>
    <name evidence="2" type="ORF">K8N75_07300</name>
</gene>
<organism evidence="2 3">
    <name type="scientific">Methanobacterium spitsbergense</name>
    <dbReference type="NCBI Taxonomy" id="2874285"/>
    <lineage>
        <taxon>Archaea</taxon>
        <taxon>Methanobacteriati</taxon>
        <taxon>Methanobacteriota</taxon>
        <taxon>Methanomada group</taxon>
        <taxon>Methanobacteria</taxon>
        <taxon>Methanobacteriales</taxon>
        <taxon>Methanobacteriaceae</taxon>
        <taxon>Methanobacterium</taxon>
    </lineage>
</organism>
<evidence type="ECO:0000256" key="1">
    <source>
        <dbReference type="SAM" id="MobiDB-lite"/>
    </source>
</evidence>
<comment type="caution">
    <text evidence="2">The sequence shown here is derived from an EMBL/GenBank/DDBJ whole genome shotgun (WGS) entry which is preliminary data.</text>
</comment>
<keyword evidence="3" id="KW-1185">Reference proteome</keyword>
<dbReference type="GO" id="GO:0008233">
    <property type="term" value="F:peptidase activity"/>
    <property type="evidence" value="ECO:0007669"/>
    <property type="project" value="UniProtKB-KW"/>
</dbReference>
<feature type="region of interest" description="Disordered" evidence="1">
    <location>
        <begin position="1"/>
        <end position="43"/>
    </location>
</feature>
<keyword evidence="2" id="KW-0378">Hydrolase</keyword>
<dbReference type="GO" id="GO:0006508">
    <property type="term" value="P:proteolysis"/>
    <property type="evidence" value="ECO:0007669"/>
    <property type="project" value="UniProtKB-KW"/>
</dbReference>